<keyword evidence="2" id="KW-0472">Membrane</keyword>
<dbReference type="PANTHER" id="PTHR30221">
    <property type="entry name" value="SMALL-CONDUCTANCE MECHANOSENSITIVE CHANNEL"/>
    <property type="match status" value="1"/>
</dbReference>
<dbReference type="SUPFAM" id="SSF82861">
    <property type="entry name" value="Mechanosensitive channel protein MscS (YggB), transmembrane region"/>
    <property type="match status" value="1"/>
</dbReference>
<dbReference type="EMBL" id="LVLJ01003249">
    <property type="protein sequence ID" value="OAE22207.1"/>
    <property type="molecule type" value="Genomic_DNA"/>
</dbReference>
<name>A0A176VNI2_MARPO</name>
<evidence type="ECO:0000313" key="5">
    <source>
        <dbReference type="Proteomes" id="UP000077202"/>
    </source>
</evidence>
<dbReference type="Proteomes" id="UP000077202">
    <property type="component" value="Unassembled WGS sequence"/>
</dbReference>
<keyword evidence="2" id="KW-1133">Transmembrane helix</keyword>
<feature type="transmembrane region" description="Helical" evidence="2">
    <location>
        <begin position="378"/>
        <end position="395"/>
    </location>
</feature>
<feature type="region of interest" description="Disordered" evidence="1">
    <location>
        <begin position="549"/>
        <end position="626"/>
    </location>
</feature>
<organism evidence="4 5">
    <name type="scientific">Marchantia polymorpha subsp. ruderalis</name>
    <dbReference type="NCBI Taxonomy" id="1480154"/>
    <lineage>
        <taxon>Eukaryota</taxon>
        <taxon>Viridiplantae</taxon>
        <taxon>Streptophyta</taxon>
        <taxon>Embryophyta</taxon>
        <taxon>Marchantiophyta</taxon>
        <taxon>Marchantiopsida</taxon>
        <taxon>Marchantiidae</taxon>
        <taxon>Marchantiales</taxon>
        <taxon>Marchantiaceae</taxon>
        <taxon>Marchantia</taxon>
    </lineage>
</organism>
<reference evidence="6" key="3">
    <citation type="journal article" date="2020" name="Curr. Biol.">
        <title>Chromatin organization in early land plants reveals an ancestral association between H3K27me3, transposons, and constitutive heterochromatin.</title>
        <authorList>
            <person name="Montgomery S.A."/>
            <person name="Tanizawa Y."/>
            <person name="Galik B."/>
            <person name="Wang N."/>
            <person name="Ito T."/>
            <person name="Mochizuki T."/>
            <person name="Akimcheva S."/>
            <person name="Bowman J.L."/>
            <person name="Cognat V."/>
            <person name="Marechal-Drouard L."/>
            <person name="Ekker H."/>
            <person name="Hong S.F."/>
            <person name="Kohchi T."/>
            <person name="Lin S.S."/>
            <person name="Liu L.D."/>
            <person name="Nakamura Y."/>
            <person name="Valeeva L.R."/>
            <person name="Shakirov E.V."/>
            <person name="Shippen D.E."/>
            <person name="Wei W.L."/>
            <person name="Yagura M."/>
            <person name="Yamaoka S."/>
            <person name="Yamato K.T."/>
            <person name="Liu C."/>
            <person name="Berger F."/>
        </authorList>
    </citation>
    <scope>NUCLEOTIDE SEQUENCE [LARGE SCALE GENOMIC DNA]</scope>
    <source>
        <strain evidence="6">Tak-1</strain>
    </source>
</reference>
<evidence type="ECO:0000256" key="2">
    <source>
        <dbReference type="SAM" id="Phobius"/>
    </source>
</evidence>
<evidence type="ECO:0000313" key="4">
    <source>
        <dbReference type="EMBL" id="OAE22207.1"/>
    </source>
</evidence>
<dbReference type="InterPro" id="IPR011014">
    <property type="entry name" value="MscS_channel_TM-2"/>
</dbReference>
<feature type="compositionally biased region" description="Basic residues" evidence="1">
    <location>
        <begin position="559"/>
        <end position="571"/>
    </location>
</feature>
<accession>A0A176VNI2</accession>
<gene>
    <name evidence="4" type="ORF">AXG93_1248s1010</name>
    <name evidence="3" type="ORF">Mp_4g04820</name>
</gene>
<dbReference type="Proteomes" id="UP001162541">
    <property type="component" value="Chromosome 4"/>
</dbReference>
<dbReference type="EMBL" id="AP019869">
    <property type="protein sequence ID" value="BBN07592.1"/>
    <property type="molecule type" value="Genomic_DNA"/>
</dbReference>
<feature type="compositionally biased region" description="Polar residues" evidence="1">
    <location>
        <begin position="186"/>
        <end position="203"/>
    </location>
</feature>
<dbReference type="PANTHER" id="PTHR30221:SF1">
    <property type="entry name" value="SMALL-CONDUCTANCE MECHANOSENSITIVE CHANNEL"/>
    <property type="match status" value="1"/>
</dbReference>
<feature type="region of interest" description="Disordered" evidence="1">
    <location>
        <begin position="186"/>
        <end position="212"/>
    </location>
</feature>
<feature type="compositionally biased region" description="Low complexity" evidence="1">
    <location>
        <begin position="582"/>
        <end position="599"/>
    </location>
</feature>
<evidence type="ECO:0000313" key="3">
    <source>
        <dbReference type="EMBL" id="BBN07592.1"/>
    </source>
</evidence>
<reference evidence="3" key="2">
    <citation type="journal article" date="2019" name="Curr. Biol.">
        <title>Chromatin organization in early land plants reveals an ancestral association between H3K27me3, transposons, and constitutive heterochromatin.</title>
        <authorList>
            <person name="Montgomery S.A."/>
            <person name="Tanizawa Y."/>
            <person name="Galik B."/>
            <person name="Wang N."/>
            <person name="Ito T."/>
            <person name="Mochizuki T."/>
            <person name="Akimcheva S."/>
            <person name="Bowman J."/>
            <person name="Cognat V."/>
            <person name="Drouard L."/>
            <person name="Ekker H."/>
            <person name="Houng S."/>
            <person name="Kohchi T."/>
            <person name="Lin S."/>
            <person name="Liu L.D."/>
            <person name="Nakamura Y."/>
            <person name="Valeeva L.R."/>
            <person name="Shakirov E.V."/>
            <person name="Shippen D.E."/>
            <person name="Wei W."/>
            <person name="Yagura M."/>
            <person name="Yamaoka S."/>
            <person name="Yamato K.T."/>
            <person name="Liu C."/>
            <person name="Berger F."/>
        </authorList>
    </citation>
    <scope>NUCLEOTIDE SEQUENCE [LARGE SCALE GENOMIC DNA]</scope>
    <source>
        <strain evidence="3">Tak-1</strain>
    </source>
</reference>
<keyword evidence="5" id="KW-1185">Reference proteome</keyword>
<dbReference type="Gene3D" id="1.10.287.1260">
    <property type="match status" value="1"/>
</dbReference>
<reference evidence="4 5" key="1">
    <citation type="submission" date="2016-03" db="EMBL/GenBank/DDBJ databases">
        <title>Mechanisms controlling the formation of the plant cell surface in tip-growing cells are functionally conserved among land plants.</title>
        <authorList>
            <person name="Honkanen S."/>
            <person name="Jones V.A."/>
            <person name="Morieri G."/>
            <person name="Champion C."/>
            <person name="Hetherington A.J."/>
            <person name="Kelly S."/>
            <person name="Saint-Marcoux D."/>
            <person name="Proust H."/>
            <person name="Prescott H."/>
            <person name="Dolan L."/>
        </authorList>
    </citation>
    <scope>NUCLEOTIDE SEQUENCE [LARGE SCALE GENOMIC DNA]</scope>
    <source>
        <strain evidence="5">cv. Tak-1 and cv. Tak-2</strain>
        <tissue evidence="4">Whole gametophyte</tissue>
    </source>
</reference>
<keyword evidence="2" id="KW-0812">Transmembrane</keyword>
<dbReference type="GO" id="GO:0016020">
    <property type="term" value="C:membrane"/>
    <property type="evidence" value="ECO:0007669"/>
    <property type="project" value="InterPro"/>
</dbReference>
<evidence type="ECO:0000256" key="1">
    <source>
        <dbReference type="SAM" id="MobiDB-lite"/>
    </source>
</evidence>
<proteinExistence type="predicted"/>
<feature type="region of interest" description="Disordered" evidence="1">
    <location>
        <begin position="267"/>
        <end position="298"/>
    </location>
</feature>
<protein>
    <submittedName>
        <fullName evidence="4">Uncharacterized protein</fullName>
    </submittedName>
</protein>
<dbReference type="InterPro" id="IPR045275">
    <property type="entry name" value="MscS_archaea/bacteria_type"/>
</dbReference>
<dbReference type="GO" id="GO:0008381">
    <property type="term" value="F:mechanosensitive monoatomic ion channel activity"/>
    <property type="evidence" value="ECO:0007669"/>
    <property type="project" value="InterPro"/>
</dbReference>
<feature type="transmembrane region" description="Helical" evidence="2">
    <location>
        <begin position="416"/>
        <end position="442"/>
    </location>
</feature>
<dbReference type="AlphaFoldDB" id="A0A176VNI2"/>
<sequence length="626" mass="67829">MATRSSNFILSASALVAQSPPSLSNSQTIDCKFHYPQSSPTKDKKDLPLLQVPGQSGRFCSLGQPRRRDVCAGAMLYNSNVEAGSDGAEDDGDQTCHPLDRGLLNQQQVSHDGKLPWQQNTEQCVAGSIDQINSSHAAGPAGVFEGSRLNGNGWIPLRDHYLKGNKQYYPHAGVSSASVRVRDGNQESCNAHSSEGTLQNHHPTLTKFEPEDRNPHEVLQEAKGKEIAGCILAIKRLRLACNRTISKTLRSFKGTIIGNRKAADGILTSDETDSEPRIAEGSDEATESDKPSGSSRDEELDEIPWDVLKRLWENPAFVKFRVSISMANLTMALPTFLSRALPLLSSSPLKGFSFPVLAPLLFGGGIVFKSAVSNLGFVLPRMLMSMAIMWVLWALNHVIQEAIQHLRDNGTFDRRVASVLVLFFELTFSAIAVVTVLSSIGLNVNSLLLPSFLALALAGKDVWQNYFAGFFLFAAQPFRPGHTVALMCGQETTGASPTTNPGVMKSGWFEGVCEAVDLRYTVLRNGRHRLMVPNAIFVKRSFLIIDPEPQPLPSESSKKQHSPRAKPKHRSNKVDSAIKVCSPPTSSSAPSLSAIAPEPLVGADVGNGSMSKRPSADMNGSALLHG</sequence>
<evidence type="ECO:0000313" key="6">
    <source>
        <dbReference type="Proteomes" id="UP001162541"/>
    </source>
</evidence>